<dbReference type="STRING" id="128403.WA1_06495"/>
<name>A0A139WSR6_9CYAN</name>
<evidence type="ECO:0000256" key="1">
    <source>
        <dbReference type="ARBA" id="ARBA00006226"/>
    </source>
</evidence>
<dbReference type="AlphaFoldDB" id="A0A139WSR6"/>
<accession>A0A139WSR6</accession>
<evidence type="ECO:0000256" key="2">
    <source>
        <dbReference type="ARBA" id="ARBA00022649"/>
    </source>
</evidence>
<dbReference type="Proteomes" id="UP000076925">
    <property type="component" value="Unassembled WGS sequence"/>
</dbReference>
<keyword evidence="2" id="KW-1277">Toxin-antitoxin system</keyword>
<comment type="caution">
    <text evidence="3">The sequence shown here is derived from an EMBL/GenBank/DDBJ whole genome shotgun (WGS) entry which is preliminary data.</text>
</comment>
<dbReference type="RefSeq" id="WP_017748988.1">
    <property type="nucleotide sequence ID" value="NZ_KQ976354.1"/>
</dbReference>
<dbReference type="PANTHER" id="PTHR33755:SF6">
    <property type="entry name" value="PLASMID STABILIZATION SYSTEM PROTEIN"/>
    <property type="match status" value="1"/>
</dbReference>
<sequence length="94" mass="10891">MQLSFSPQAALDLEEIGDYIARDNPERALSFLAEIEAHCYRIAQMPNAFPRREDLAPGLQMTVHRNYLILFRVQERTVRIERIVHGARRLGDLV</sequence>
<dbReference type="InterPro" id="IPR035093">
    <property type="entry name" value="RelE/ParE_toxin_dom_sf"/>
</dbReference>
<organism evidence="3 4">
    <name type="scientific">Scytonema hofmannii PCC 7110</name>
    <dbReference type="NCBI Taxonomy" id="128403"/>
    <lineage>
        <taxon>Bacteria</taxon>
        <taxon>Bacillati</taxon>
        <taxon>Cyanobacteriota</taxon>
        <taxon>Cyanophyceae</taxon>
        <taxon>Nostocales</taxon>
        <taxon>Scytonemataceae</taxon>
        <taxon>Scytonema</taxon>
    </lineage>
</organism>
<dbReference type="InterPro" id="IPR051803">
    <property type="entry name" value="TA_system_RelE-like_toxin"/>
</dbReference>
<keyword evidence="4" id="KW-1185">Reference proteome</keyword>
<proteinExistence type="inferred from homology"/>
<evidence type="ECO:0000313" key="3">
    <source>
        <dbReference type="EMBL" id="KYC35470.1"/>
    </source>
</evidence>
<protein>
    <submittedName>
        <fullName evidence="3">Plasmid stabilization protein</fullName>
    </submittedName>
</protein>
<reference evidence="3 4" key="1">
    <citation type="journal article" date="2013" name="Genome Biol. Evol.">
        <title>Genomes of Stigonematalean cyanobacteria (subsection V) and the evolution of oxygenic photosynthesis from prokaryotes to plastids.</title>
        <authorList>
            <person name="Dagan T."/>
            <person name="Roettger M."/>
            <person name="Stucken K."/>
            <person name="Landan G."/>
            <person name="Koch R."/>
            <person name="Major P."/>
            <person name="Gould S.B."/>
            <person name="Goremykin V.V."/>
            <person name="Rippka R."/>
            <person name="Tandeau de Marsac N."/>
            <person name="Gugger M."/>
            <person name="Lockhart P.J."/>
            <person name="Allen J.F."/>
            <person name="Brune I."/>
            <person name="Maus I."/>
            <person name="Puhler A."/>
            <person name="Martin W.F."/>
        </authorList>
    </citation>
    <scope>NUCLEOTIDE SEQUENCE [LARGE SCALE GENOMIC DNA]</scope>
    <source>
        <strain evidence="3 4">PCC 7110</strain>
    </source>
</reference>
<dbReference type="InterPro" id="IPR007712">
    <property type="entry name" value="RelE/ParE_toxin"/>
</dbReference>
<evidence type="ECO:0000313" key="4">
    <source>
        <dbReference type="Proteomes" id="UP000076925"/>
    </source>
</evidence>
<gene>
    <name evidence="3" type="ORF">WA1_06495</name>
</gene>
<dbReference type="EMBL" id="ANNX02000051">
    <property type="protein sequence ID" value="KYC35470.1"/>
    <property type="molecule type" value="Genomic_DNA"/>
</dbReference>
<dbReference type="PANTHER" id="PTHR33755">
    <property type="entry name" value="TOXIN PARE1-RELATED"/>
    <property type="match status" value="1"/>
</dbReference>
<comment type="similarity">
    <text evidence="1">Belongs to the RelE toxin family.</text>
</comment>
<dbReference type="Pfam" id="PF05016">
    <property type="entry name" value="ParE_toxin"/>
    <property type="match status" value="1"/>
</dbReference>
<dbReference type="Gene3D" id="3.30.2310.20">
    <property type="entry name" value="RelE-like"/>
    <property type="match status" value="1"/>
</dbReference>